<sequence>MLNKYLRYAIAVLLVFGLILVRKFEDILFYDPFLEYFHFVGHSKFPEIDLPKLNASLMVRYLINTLLTVLIVWFIFWKKSYVKFSIIIMIIGLIVLLPIYNYLISTQFSSGEMIFFYVRRFLIQPMFLLILVPCFYYQEIQYKKTVEN</sequence>
<reference evidence="2 3" key="1">
    <citation type="submission" date="2018-06" db="EMBL/GenBank/DDBJ databases">
        <authorList>
            <consortium name="Pathogen Informatics"/>
            <person name="Doyle S."/>
        </authorList>
    </citation>
    <scope>NUCLEOTIDE SEQUENCE [LARGE SCALE GENOMIC DNA]</scope>
    <source>
        <strain evidence="2 3">NCTC13456</strain>
    </source>
</reference>
<name>A0A376GHM4_9FLAO</name>
<feature type="transmembrane region" description="Helical" evidence="1">
    <location>
        <begin position="116"/>
        <end position="137"/>
    </location>
</feature>
<protein>
    <submittedName>
        <fullName evidence="2">Exosortase F-associated protein</fullName>
    </submittedName>
</protein>
<keyword evidence="1" id="KW-0472">Membrane</keyword>
<feature type="transmembrane region" description="Helical" evidence="1">
    <location>
        <begin position="58"/>
        <end position="77"/>
    </location>
</feature>
<organism evidence="2 3">
    <name type="scientific">Empedobacter falsenii</name>
    <dbReference type="NCBI Taxonomy" id="343874"/>
    <lineage>
        <taxon>Bacteria</taxon>
        <taxon>Pseudomonadati</taxon>
        <taxon>Bacteroidota</taxon>
        <taxon>Flavobacteriia</taxon>
        <taxon>Flavobacteriales</taxon>
        <taxon>Weeksellaceae</taxon>
        <taxon>Empedobacter</taxon>
    </lineage>
</organism>
<gene>
    <name evidence="2" type="ORF">NCTC13456_03394</name>
</gene>
<dbReference type="InterPro" id="IPR026414">
    <property type="entry name" value="ExosoTase_F-assoc_memb"/>
</dbReference>
<evidence type="ECO:0000313" key="2">
    <source>
        <dbReference type="EMBL" id="STD59751.1"/>
    </source>
</evidence>
<dbReference type="STRING" id="343874.GCA_000805695_03031"/>
<proteinExistence type="predicted"/>
<dbReference type="RefSeq" id="WP_115001859.1">
    <property type="nucleotide sequence ID" value="NZ_UFXS01000001.1"/>
</dbReference>
<dbReference type="NCBIfam" id="TIGR04127">
    <property type="entry name" value="flavo_near_exo"/>
    <property type="match status" value="1"/>
</dbReference>
<keyword evidence="1" id="KW-1133">Transmembrane helix</keyword>
<dbReference type="Proteomes" id="UP000254737">
    <property type="component" value="Unassembled WGS sequence"/>
</dbReference>
<evidence type="ECO:0000256" key="1">
    <source>
        <dbReference type="SAM" id="Phobius"/>
    </source>
</evidence>
<dbReference type="EMBL" id="UFXS01000001">
    <property type="protein sequence ID" value="STD59751.1"/>
    <property type="molecule type" value="Genomic_DNA"/>
</dbReference>
<dbReference type="AlphaFoldDB" id="A0A376GHM4"/>
<keyword evidence="1" id="KW-0812">Transmembrane</keyword>
<accession>A0A376GHM4</accession>
<evidence type="ECO:0000313" key="3">
    <source>
        <dbReference type="Proteomes" id="UP000254737"/>
    </source>
</evidence>
<feature type="transmembrane region" description="Helical" evidence="1">
    <location>
        <begin position="84"/>
        <end position="104"/>
    </location>
</feature>